<dbReference type="InterPro" id="IPR035897">
    <property type="entry name" value="Toll_tir_struct_dom_sf"/>
</dbReference>
<gene>
    <name evidence="2" type="ordered locus">Dhaf_4660</name>
</gene>
<dbReference type="RefSeq" id="WP_015945376.1">
    <property type="nucleotide sequence ID" value="NC_011830.1"/>
</dbReference>
<organism evidence="2 3">
    <name type="scientific">Desulfitobacterium hafniense (strain DSM 10664 / DCB-2)</name>
    <dbReference type="NCBI Taxonomy" id="272564"/>
    <lineage>
        <taxon>Bacteria</taxon>
        <taxon>Bacillati</taxon>
        <taxon>Bacillota</taxon>
        <taxon>Clostridia</taxon>
        <taxon>Eubacteriales</taxon>
        <taxon>Desulfitobacteriaceae</taxon>
        <taxon>Desulfitobacterium</taxon>
    </lineage>
</organism>
<reference evidence="2 3" key="1">
    <citation type="journal article" date="2012" name="BMC Microbiol.">
        <title>Genome sequence of Desulfitobacterium hafniense DCB-2, a Gram-positive anaerobe capable of dehalogenation and metal reduction.</title>
        <authorList>
            <person name="Kim S.H."/>
            <person name="Harzman C."/>
            <person name="Davis J.K."/>
            <person name="Hutcheson R."/>
            <person name="Broderick J.B."/>
            <person name="Marsh T.L."/>
            <person name="Tiedje J.M."/>
        </authorList>
    </citation>
    <scope>NUCLEOTIDE SEQUENCE [LARGE SCALE GENOMIC DNA]</scope>
    <source>
        <strain evidence="3">DSM 10664 / DCB-2</strain>
    </source>
</reference>
<dbReference type="InterPro" id="IPR000157">
    <property type="entry name" value="TIR_dom"/>
</dbReference>
<sequence length="155" mass="17731">MKVFISHKNEDSAQAVVLQNAFAKNGVTSYLDVLDSSINSGGKALTDHIKENLNTCTDIIVIMTENTKYSWWVPFEIGMSAQVDLPTASFLKSDVVLPSYLSYWPRLKTTADVDKYVAVRKQIERQMQQQGRYELSERRATETREFYAALKKELR</sequence>
<name>B8FXQ6_DESHD</name>
<accession>B8FXQ6</accession>
<dbReference type="Pfam" id="PF13676">
    <property type="entry name" value="TIR_2"/>
    <property type="match status" value="1"/>
</dbReference>
<dbReference type="AlphaFoldDB" id="B8FXQ6"/>
<dbReference type="KEGG" id="dhd:Dhaf_4660"/>
<evidence type="ECO:0000313" key="3">
    <source>
        <dbReference type="Proteomes" id="UP000007726"/>
    </source>
</evidence>
<dbReference type="Gene3D" id="3.40.50.10140">
    <property type="entry name" value="Toll/interleukin-1 receptor homology (TIR) domain"/>
    <property type="match status" value="1"/>
</dbReference>
<evidence type="ECO:0000313" key="2">
    <source>
        <dbReference type="EMBL" id="ACL22657.1"/>
    </source>
</evidence>
<protein>
    <recommendedName>
        <fullName evidence="1">TIR domain-containing protein</fullName>
    </recommendedName>
</protein>
<dbReference type="GO" id="GO:0007165">
    <property type="term" value="P:signal transduction"/>
    <property type="evidence" value="ECO:0007669"/>
    <property type="project" value="InterPro"/>
</dbReference>
<proteinExistence type="predicted"/>
<dbReference type="HOGENOM" id="CLU_131953_0_0_9"/>
<dbReference type="SUPFAM" id="SSF52200">
    <property type="entry name" value="Toll/Interleukin receptor TIR domain"/>
    <property type="match status" value="1"/>
</dbReference>
<evidence type="ECO:0000259" key="1">
    <source>
        <dbReference type="Pfam" id="PF13676"/>
    </source>
</evidence>
<feature type="domain" description="TIR" evidence="1">
    <location>
        <begin position="3"/>
        <end position="82"/>
    </location>
</feature>
<dbReference type="EMBL" id="CP001336">
    <property type="protein sequence ID" value="ACL22657.1"/>
    <property type="molecule type" value="Genomic_DNA"/>
</dbReference>
<dbReference type="Proteomes" id="UP000007726">
    <property type="component" value="Chromosome"/>
</dbReference>